<evidence type="ECO:0000313" key="1">
    <source>
        <dbReference type="EMBL" id="KAI8550449.1"/>
    </source>
</evidence>
<organism evidence="1 2">
    <name type="scientific">Rhododendron molle</name>
    <name type="common">Chinese azalea</name>
    <name type="synonym">Azalea mollis</name>
    <dbReference type="NCBI Taxonomy" id="49168"/>
    <lineage>
        <taxon>Eukaryota</taxon>
        <taxon>Viridiplantae</taxon>
        <taxon>Streptophyta</taxon>
        <taxon>Embryophyta</taxon>
        <taxon>Tracheophyta</taxon>
        <taxon>Spermatophyta</taxon>
        <taxon>Magnoliopsida</taxon>
        <taxon>eudicotyledons</taxon>
        <taxon>Gunneridae</taxon>
        <taxon>Pentapetalae</taxon>
        <taxon>asterids</taxon>
        <taxon>Ericales</taxon>
        <taxon>Ericaceae</taxon>
        <taxon>Ericoideae</taxon>
        <taxon>Rhodoreae</taxon>
        <taxon>Rhododendron</taxon>
    </lineage>
</organism>
<dbReference type="Proteomes" id="UP001062846">
    <property type="component" value="Chromosome 6"/>
</dbReference>
<keyword evidence="2" id="KW-1185">Reference proteome</keyword>
<sequence length="162" mass="18466">MGDGRGGIAPPHRVFPSPDPRSWRFSFFLSSFTPSSSSLNHHPPPFLRLFRRVARRLLEEENVCKNREEFSAAVGVKSHGYMYCKLLVWLSAGHTKLRNGSPTKQLVLISCEFEVRRNRKDEFCAEYLFSTAVELNELDLIVIEGDSHLLLRDGKHPITVVV</sequence>
<evidence type="ECO:0000313" key="2">
    <source>
        <dbReference type="Proteomes" id="UP001062846"/>
    </source>
</evidence>
<name>A0ACC0NCB9_RHOML</name>
<reference evidence="1" key="1">
    <citation type="submission" date="2022-02" db="EMBL/GenBank/DDBJ databases">
        <title>Plant Genome Project.</title>
        <authorList>
            <person name="Zhang R.-G."/>
        </authorList>
    </citation>
    <scope>NUCLEOTIDE SEQUENCE</scope>
    <source>
        <strain evidence="1">AT1</strain>
    </source>
</reference>
<dbReference type="EMBL" id="CM046393">
    <property type="protein sequence ID" value="KAI8550449.1"/>
    <property type="molecule type" value="Genomic_DNA"/>
</dbReference>
<gene>
    <name evidence="1" type="ORF">RHMOL_Rhmol06G0107700</name>
</gene>
<protein>
    <submittedName>
        <fullName evidence="1">Uncharacterized protein</fullName>
    </submittedName>
</protein>
<proteinExistence type="predicted"/>
<comment type="caution">
    <text evidence="1">The sequence shown here is derived from an EMBL/GenBank/DDBJ whole genome shotgun (WGS) entry which is preliminary data.</text>
</comment>
<accession>A0ACC0NCB9</accession>